<keyword evidence="4" id="KW-0964">Secreted</keyword>
<protein>
    <submittedName>
        <fullName evidence="8">Secreted RxLR effector peptide protein</fullName>
    </submittedName>
</protein>
<keyword evidence="6" id="KW-0843">Virulence</keyword>
<sequence>MSKNDEERAGISVSGLEKTTLLFPSKASEQIQTLVNSGRLLDDVFTTLKLTQTEDKLFDNPHFVAWLKYVDEFNEKNPEKKVSMIAALTAHYSDKVLVQMLEAAKKVEETKHLATKLQADQMRGWLEKETSPYSILKLLELDFKSRAKERQHLLTTPGFTTWFKYVSMFNKQNPNKQETAAFILLGRYDTINVMDMVKVAQQHPSSARIANIIQAQLVKAQREFRVWTKFLDDFNKKNPDRKENMIRTFLIYYSDGDVAKMLAHAEKNPFTKELASNLQMSLLNAWVRELKSPAEVTKLLDGGTSNALMETYTRKFEWAMKSSGDKLFDRQDLAVWLKYVDFYKARHPGTETSTITILTDRYGDEAVSKVIAASLRKPSTMAIAKELESAQLKRWLANSKSSGDVFKLLKLDQAGKVISLPAMLEVLSKHYDDAELAKMLVLLRKWMAAKTEPNDVYKWLGIKGMAAENPERLVYQKYVKDFHSKYSQNVH</sequence>
<dbReference type="AlphaFoldDB" id="A0A2P4Y436"/>
<evidence type="ECO:0000313" key="9">
    <source>
        <dbReference type="Proteomes" id="UP000237271"/>
    </source>
</evidence>
<reference evidence="8 9" key="1">
    <citation type="journal article" date="2017" name="Genome Biol. Evol.">
        <title>Phytophthora megakarya and P. palmivora, closely related causal agents of cacao black pod rot, underwent increases in genome sizes and gene numbers by different mechanisms.</title>
        <authorList>
            <person name="Ali S.S."/>
            <person name="Shao J."/>
            <person name="Lary D.J."/>
            <person name="Kronmiller B."/>
            <person name="Shen D."/>
            <person name="Strem M.D."/>
            <person name="Amoako-Attah I."/>
            <person name="Akrofi A.Y."/>
            <person name="Begoude B.A."/>
            <person name="Ten Hoopen G.M."/>
            <person name="Coulibaly K."/>
            <person name="Kebe B.I."/>
            <person name="Melnick R.L."/>
            <person name="Guiltinan M.J."/>
            <person name="Tyler B.M."/>
            <person name="Meinhardt L.W."/>
            <person name="Bailey B.A."/>
        </authorList>
    </citation>
    <scope>NUCLEOTIDE SEQUENCE [LARGE SCALE GENOMIC DNA]</scope>
    <source>
        <strain evidence="9">sbr112.9</strain>
    </source>
</reference>
<evidence type="ECO:0000256" key="1">
    <source>
        <dbReference type="ARBA" id="ARBA00004340"/>
    </source>
</evidence>
<evidence type="ECO:0000259" key="7">
    <source>
        <dbReference type="Pfam" id="PF22748"/>
    </source>
</evidence>
<keyword evidence="5" id="KW-0732">Signal</keyword>
<accession>A0A2P4Y436</accession>
<proteinExistence type="inferred from homology"/>
<evidence type="ECO:0000256" key="4">
    <source>
        <dbReference type="ARBA" id="ARBA00022525"/>
    </source>
</evidence>
<dbReference type="GO" id="GO:0043657">
    <property type="term" value="C:host cell"/>
    <property type="evidence" value="ECO:0007669"/>
    <property type="project" value="UniProtKB-SubCell"/>
</dbReference>
<evidence type="ECO:0000256" key="6">
    <source>
        <dbReference type="ARBA" id="ARBA00023026"/>
    </source>
</evidence>
<dbReference type="OrthoDB" id="145139at2759"/>
<organism evidence="8 9">
    <name type="scientific">Phytophthora palmivora</name>
    <dbReference type="NCBI Taxonomy" id="4796"/>
    <lineage>
        <taxon>Eukaryota</taxon>
        <taxon>Sar</taxon>
        <taxon>Stramenopiles</taxon>
        <taxon>Oomycota</taxon>
        <taxon>Peronosporomycetes</taxon>
        <taxon>Peronosporales</taxon>
        <taxon>Peronosporaceae</taxon>
        <taxon>Phytophthora</taxon>
    </lineage>
</organism>
<comment type="subcellular location">
    <subcellularLocation>
        <location evidence="1">Host cell</location>
    </subcellularLocation>
    <subcellularLocation>
        <location evidence="2">Secreted</location>
    </subcellularLocation>
</comment>
<dbReference type="Proteomes" id="UP000237271">
    <property type="component" value="Unassembled WGS sequence"/>
</dbReference>
<evidence type="ECO:0000256" key="2">
    <source>
        <dbReference type="ARBA" id="ARBA00004613"/>
    </source>
</evidence>
<keyword evidence="9" id="KW-1185">Reference proteome</keyword>
<evidence type="ECO:0000256" key="3">
    <source>
        <dbReference type="ARBA" id="ARBA00010400"/>
    </source>
</evidence>
<gene>
    <name evidence="8" type="ORF">PHPALM_10675</name>
</gene>
<dbReference type="EMBL" id="NCKW01005639">
    <property type="protein sequence ID" value="POM72582.1"/>
    <property type="molecule type" value="Genomic_DNA"/>
</dbReference>
<dbReference type="Pfam" id="PF22748">
    <property type="entry name" value="PexRD54_WY"/>
    <property type="match status" value="1"/>
</dbReference>
<name>A0A2P4Y436_9STRA</name>
<feature type="domain" description="RxLR effector PexRD54 WY" evidence="7">
    <location>
        <begin position="42"/>
        <end position="70"/>
    </location>
</feature>
<dbReference type="GO" id="GO:0005576">
    <property type="term" value="C:extracellular region"/>
    <property type="evidence" value="ECO:0007669"/>
    <property type="project" value="UniProtKB-SubCell"/>
</dbReference>
<comment type="similarity">
    <text evidence="3">Belongs to the RxLR effector family.</text>
</comment>
<dbReference type="InterPro" id="IPR054463">
    <property type="entry name" value="PexRD54_WY"/>
</dbReference>
<evidence type="ECO:0000313" key="8">
    <source>
        <dbReference type="EMBL" id="POM72582.1"/>
    </source>
</evidence>
<evidence type="ECO:0000256" key="5">
    <source>
        <dbReference type="ARBA" id="ARBA00022729"/>
    </source>
</evidence>
<comment type="caution">
    <text evidence="8">The sequence shown here is derived from an EMBL/GenBank/DDBJ whole genome shotgun (WGS) entry which is preliminary data.</text>
</comment>